<accession>A0A2A7ACQ7</accession>
<dbReference type="RefSeq" id="WP_097784696.1">
    <property type="nucleotide sequence ID" value="NZ_NMTW01000007.1"/>
</dbReference>
<dbReference type="AlphaFoldDB" id="A0A2A7ACQ7"/>
<sequence length="78" mass="8891">MTITIRVTELELDLLKKKKEQTGKNTTEILKSAIYFTGVDETFVDNLISTIGAHASNNDIEGIKEEVQKYVAYRTRQK</sequence>
<protein>
    <submittedName>
        <fullName evidence="1">Antitoxin</fullName>
    </submittedName>
</protein>
<proteinExistence type="predicted"/>
<evidence type="ECO:0000313" key="2">
    <source>
        <dbReference type="Proteomes" id="UP000220157"/>
    </source>
</evidence>
<name>A0A2A7ACQ7_9FIRM</name>
<dbReference type="Proteomes" id="UP000220157">
    <property type="component" value="Unassembled WGS sequence"/>
</dbReference>
<dbReference type="EMBL" id="NMTW01000007">
    <property type="protein sequence ID" value="PDX76926.1"/>
    <property type="molecule type" value="Genomic_DNA"/>
</dbReference>
<evidence type="ECO:0000313" key="1">
    <source>
        <dbReference type="EMBL" id="PDX76926.1"/>
    </source>
</evidence>
<organism evidence="1 2">
    <name type="scientific">Faecalibacterium prausnitzii</name>
    <dbReference type="NCBI Taxonomy" id="853"/>
    <lineage>
        <taxon>Bacteria</taxon>
        <taxon>Bacillati</taxon>
        <taxon>Bacillota</taxon>
        <taxon>Clostridia</taxon>
        <taxon>Eubacteriales</taxon>
        <taxon>Oscillospiraceae</taxon>
        <taxon>Faecalibacterium</taxon>
    </lineage>
</organism>
<reference evidence="1 2" key="1">
    <citation type="journal article" date="2017" name="Front. Microbiol.">
        <title>New Insights into the Diversity of the Genus Faecalibacterium.</title>
        <authorList>
            <person name="Benevides L."/>
            <person name="Burman S."/>
            <person name="Martin R."/>
            <person name="Robert V."/>
            <person name="Thomas M."/>
            <person name="Miquel S."/>
            <person name="Chain F."/>
            <person name="Sokol H."/>
            <person name="Bermudez-Humaran L.G."/>
            <person name="Morrison M."/>
            <person name="Langella P."/>
            <person name="Azevedo V.A."/>
            <person name="Chatel J.M."/>
            <person name="Soares S."/>
        </authorList>
    </citation>
    <scope>NUCLEOTIDE SEQUENCE [LARGE SCALE GENOMIC DNA]</scope>
    <source>
        <strain evidence="1 2">CNCM I 4573</strain>
    </source>
</reference>
<gene>
    <name evidence="1" type="ORF">CGS56_00590</name>
</gene>
<comment type="caution">
    <text evidence="1">The sequence shown here is derived from an EMBL/GenBank/DDBJ whole genome shotgun (WGS) entry which is preliminary data.</text>
</comment>